<dbReference type="PANTHER" id="PTHR46238">
    <property type="entry name" value="REVERSE TRANSCRIPTASE DOMAIN-CONTAINING PROTEIN"/>
    <property type="match status" value="1"/>
</dbReference>
<dbReference type="Gene3D" id="3.60.10.10">
    <property type="entry name" value="Endonuclease/exonuclease/phosphatase"/>
    <property type="match status" value="1"/>
</dbReference>
<evidence type="ECO:0000313" key="3">
    <source>
        <dbReference type="Proteomes" id="UP000054495"/>
    </source>
</evidence>
<dbReference type="Proteomes" id="UP000054495">
    <property type="component" value="Unassembled WGS sequence"/>
</dbReference>
<dbReference type="PANTHER" id="PTHR46238:SF8">
    <property type="entry name" value="ENDONUCLEASE_EXONUCLEASE_PHOSPHATASE DOMAIN-CONTAINING PROTEIN"/>
    <property type="match status" value="1"/>
</dbReference>
<sequence length="430" mass="49175">MSAGDEMERLQGDRDRRRHKTILPRSRNEEERGGKSSGCIIKRPYLVRDPGERQDHLSSDRYRGFWTVVSVYAPQCGCTEMEKATFYEELDDVIRRVPKSDNLTIGGDFNGHVGQDRRGFERMHGGRGFGSRNQDGERIMELAEAHNLAITSTFFTKRESQKVMYSSGGRKSEKDHVLKWQLALAGSGLNLNMRKTEVMSSIEEDGHVFDANETAFTQAKEFKYLGGVLSADGPVDAAVSGRIKCAWLKRRESTGILCDRRCSRVLKGKTYRSVIRPTLMYGSECLPLSRAHERMWNTVEMRMLRWACGLTRRDKVPNDDIRAIMQTAPIQLKLRAQRLRWYGHVMRRPSQYPTRQAMEMDVAGKRPRGTPKKRWKYAIRKDMEEITDITRVCMAAPGFQAHKDIIAALSINWAILNPCALKSHCLTLNL</sequence>
<evidence type="ECO:0008006" key="4">
    <source>
        <dbReference type="Google" id="ProtNLM"/>
    </source>
</evidence>
<proteinExistence type="predicted"/>
<dbReference type="AlphaFoldDB" id="A0A0D6LR05"/>
<protein>
    <recommendedName>
        <fullName evidence="4">Endonuclease/exonuclease/phosphatase domain-containing protein</fullName>
    </recommendedName>
</protein>
<feature type="compositionally biased region" description="Basic and acidic residues" evidence="1">
    <location>
        <begin position="1"/>
        <end position="15"/>
    </location>
</feature>
<dbReference type="EMBL" id="KE124978">
    <property type="protein sequence ID" value="EPB73653.1"/>
    <property type="molecule type" value="Genomic_DNA"/>
</dbReference>
<dbReference type="SUPFAM" id="SSF56219">
    <property type="entry name" value="DNase I-like"/>
    <property type="match status" value="1"/>
</dbReference>
<evidence type="ECO:0000256" key="1">
    <source>
        <dbReference type="SAM" id="MobiDB-lite"/>
    </source>
</evidence>
<organism evidence="2 3">
    <name type="scientific">Ancylostoma ceylanicum</name>
    <dbReference type="NCBI Taxonomy" id="53326"/>
    <lineage>
        <taxon>Eukaryota</taxon>
        <taxon>Metazoa</taxon>
        <taxon>Ecdysozoa</taxon>
        <taxon>Nematoda</taxon>
        <taxon>Chromadorea</taxon>
        <taxon>Rhabditida</taxon>
        <taxon>Rhabditina</taxon>
        <taxon>Rhabditomorpha</taxon>
        <taxon>Strongyloidea</taxon>
        <taxon>Ancylostomatidae</taxon>
        <taxon>Ancylostomatinae</taxon>
        <taxon>Ancylostoma</taxon>
    </lineage>
</organism>
<evidence type="ECO:0000313" key="2">
    <source>
        <dbReference type="EMBL" id="EPB73653.1"/>
    </source>
</evidence>
<gene>
    <name evidence="2" type="ORF">ANCCEY_07266</name>
</gene>
<feature type="region of interest" description="Disordered" evidence="1">
    <location>
        <begin position="1"/>
        <end position="36"/>
    </location>
</feature>
<name>A0A0D6LR05_9BILA</name>
<reference evidence="2 3" key="1">
    <citation type="submission" date="2013-05" db="EMBL/GenBank/DDBJ databases">
        <title>Draft genome of the parasitic nematode Anyclostoma ceylanicum.</title>
        <authorList>
            <person name="Mitreva M."/>
        </authorList>
    </citation>
    <scope>NUCLEOTIDE SEQUENCE [LARGE SCALE GENOMIC DNA]</scope>
</reference>
<dbReference type="InterPro" id="IPR036691">
    <property type="entry name" value="Endo/exonu/phosph_ase_sf"/>
</dbReference>
<keyword evidence="3" id="KW-1185">Reference proteome</keyword>
<accession>A0A0D6LR05</accession>